<dbReference type="Proteomes" id="UP000828390">
    <property type="component" value="Unassembled WGS sequence"/>
</dbReference>
<gene>
    <name evidence="2" type="ORF">DPMN_060308</name>
</gene>
<name>A0A9D4C503_DREPO</name>
<feature type="compositionally biased region" description="Basic and acidic residues" evidence="1">
    <location>
        <begin position="106"/>
        <end position="119"/>
    </location>
</feature>
<reference evidence="2" key="2">
    <citation type="submission" date="2020-11" db="EMBL/GenBank/DDBJ databases">
        <authorList>
            <person name="McCartney M.A."/>
            <person name="Auch B."/>
            <person name="Kono T."/>
            <person name="Mallez S."/>
            <person name="Becker A."/>
            <person name="Gohl D.M."/>
            <person name="Silverstein K.A.T."/>
            <person name="Koren S."/>
            <person name="Bechman K.B."/>
            <person name="Herman A."/>
            <person name="Abrahante J.E."/>
            <person name="Garbe J."/>
        </authorList>
    </citation>
    <scope>NUCLEOTIDE SEQUENCE</scope>
    <source>
        <strain evidence="2">Duluth1</strain>
        <tissue evidence="2">Whole animal</tissue>
    </source>
</reference>
<dbReference type="AlphaFoldDB" id="A0A9D4C503"/>
<reference evidence="2" key="1">
    <citation type="journal article" date="2019" name="bioRxiv">
        <title>The Genome of the Zebra Mussel, Dreissena polymorpha: A Resource for Invasive Species Research.</title>
        <authorList>
            <person name="McCartney M.A."/>
            <person name="Auch B."/>
            <person name="Kono T."/>
            <person name="Mallez S."/>
            <person name="Zhang Y."/>
            <person name="Obille A."/>
            <person name="Becker A."/>
            <person name="Abrahante J.E."/>
            <person name="Garbe J."/>
            <person name="Badalamenti J.P."/>
            <person name="Herman A."/>
            <person name="Mangelson H."/>
            <person name="Liachko I."/>
            <person name="Sullivan S."/>
            <person name="Sone E.D."/>
            <person name="Koren S."/>
            <person name="Silverstein K.A.T."/>
            <person name="Beckman K.B."/>
            <person name="Gohl D.M."/>
        </authorList>
    </citation>
    <scope>NUCLEOTIDE SEQUENCE</scope>
    <source>
        <strain evidence="2">Duluth1</strain>
        <tissue evidence="2">Whole animal</tissue>
    </source>
</reference>
<keyword evidence="3" id="KW-1185">Reference proteome</keyword>
<feature type="compositionally biased region" description="Low complexity" evidence="1">
    <location>
        <begin position="131"/>
        <end position="144"/>
    </location>
</feature>
<feature type="region of interest" description="Disordered" evidence="1">
    <location>
        <begin position="76"/>
        <end position="151"/>
    </location>
</feature>
<accession>A0A9D4C503</accession>
<dbReference type="EMBL" id="JAIWYP010000013">
    <property type="protein sequence ID" value="KAH3717518.1"/>
    <property type="molecule type" value="Genomic_DNA"/>
</dbReference>
<protein>
    <submittedName>
        <fullName evidence="2">Uncharacterized protein</fullName>
    </submittedName>
</protein>
<feature type="compositionally biased region" description="Basic and acidic residues" evidence="1">
    <location>
        <begin position="84"/>
        <end position="96"/>
    </location>
</feature>
<evidence type="ECO:0000313" key="2">
    <source>
        <dbReference type="EMBL" id="KAH3717518.1"/>
    </source>
</evidence>
<organism evidence="2 3">
    <name type="scientific">Dreissena polymorpha</name>
    <name type="common">Zebra mussel</name>
    <name type="synonym">Mytilus polymorpha</name>
    <dbReference type="NCBI Taxonomy" id="45954"/>
    <lineage>
        <taxon>Eukaryota</taxon>
        <taxon>Metazoa</taxon>
        <taxon>Spiralia</taxon>
        <taxon>Lophotrochozoa</taxon>
        <taxon>Mollusca</taxon>
        <taxon>Bivalvia</taxon>
        <taxon>Autobranchia</taxon>
        <taxon>Heteroconchia</taxon>
        <taxon>Euheterodonta</taxon>
        <taxon>Imparidentia</taxon>
        <taxon>Neoheterodontei</taxon>
        <taxon>Myida</taxon>
        <taxon>Dreissenoidea</taxon>
        <taxon>Dreissenidae</taxon>
        <taxon>Dreissena</taxon>
    </lineage>
</organism>
<evidence type="ECO:0000313" key="3">
    <source>
        <dbReference type="Proteomes" id="UP000828390"/>
    </source>
</evidence>
<evidence type="ECO:0000256" key="1">
    <source>
        <dbReference type="SAM" id="MobiDB-lite"/>
    </source>
</evidence>
<sequence>MSSYRQSVAGRMVARMWRAAASKVVTSGGHCEYPDVHYLGLAAFNVGVRNSFTEEGVIIEVAHKLMTILQDIHEKARRPMTPEMNERRKTLSERQVARQSSASSYSEERFHTAPEEARMEVSLSDPPVFGSSTCTCSSSSKSSCGEPVKPD</sequence>
<proteinExistence type="predicted"/>
<comment type="caution">
    <text evidence="2">The sequence shown here is derived from an EMBL/GenBank/DDBJ whole genome shotgun (WGS) entry which is preliminary data.</text>
</comment>